<dbReference type="InterPro" id="IPR001851">
    <property type="entry name" value="ABC_transp_permease"/>
</dbReference>
<dbReference type="PANTHER" id="PTHR30482">
    <property type="entry name" value="HIGH-AFFINITY BRANCHED-CHAIN AMINO ACID TRANSPORT SYSTEM PERMEASE"/>
    <property type="match status" value="1"/>
</dbReference>
<evidence type="ECO:0000256" key="4">
    <source>
        <dbReference type="ARBA" id="ARBA00022989"/>
    </source>
</evidence>
<organism evidence="7 8">
    <name type="scientific">Phreatobacter stygius</name>
    <dbReference type="NCBI Taxonomy" id="1940610"/>
    <lineage>
        <taxon>Bacteria</taxon>
        <taxon>Pseudomonadati</taxon>
        <taxon>Pseudomonadota</taxon>
        <taxon>Alphaproteobacteria</taxon>
        <taxon>Hyphomicrobiales</taxon>
        <taxon>Phreatobacteraceae</taxon>
        <taxon>Phreatobacter</taxon>
    </lineage>
</organism>
<feature type="transmembrane region" description="Helical" evidence="6">
    <location>
        <begin position="121"/>
        <end position="141"/>
    </location>
</feature>
<feature type="transmembrane region" description="Helical" evidence="6">
    <location>
        <begin position="285"/>
        <end position="310"/>
    </location>
</feature>
<comment type="subcellular location">
    <subcellularLocation>
        <location evidence="1">Cell membrane</location>
        <topology evidence="1">Multi-pass membrane protein</topology>
    </subcellularLocation>
</comment>
<dbReference type="GO" id="GO:0015658">
    <property type="term" value="F:branched-chain amino acid transmembrane transporter activity"/>
    <property type="evidence" value="ECO:0007669"/>
    <property type="project" value="InterPro"/>
</dbReference>
<dbReference type="GO" id="GO:0005886">
    <property type="term" value="C:plasma membrane"/>
    <property type="evidence" value="ECO:0007669"/>
    <property type="project" value="UniProtKB-SubCell"/>
</dbReference>
<feature type="transmembrane region" description="Helical" evidence="6">
    <location>
        <begin position="92"/>
        <end position="114"/>
    </location>
</feature>
<dbReference type="Proteomes" id="UP000298781">
    <property type="component" value="Chromosome"/>
</dbReference>
<dbReference type="CDD" id="cd06581">
    <property type="entry name" value="TM_PBP1_LivM_like"/>
    <property type="match status" value="1"/>
</dbReference>
<evidence type="ECO:0000313" key="7">
    <source>
        <dbReference type="EMBL" id="QCI68529.1"/>
    </source>
</evidence>
<dbReference type="EMBL" id="CP039690">
    <property type="protein sequence ID" value="QCI68529.1"/>
    <property type="molecule type" value="Genomic_DNA"/>
</dbReference>
<feature type="transmembrane region" description="Helical" evidence="6">
    <location>
        <begin position="216"/>
        <end position="235"/>
    </location>
</feature>
<dbReference type="Pfam" id="PF02653">
    <property type="entry name" value="BPD_transp_2"/>
    <property type="match status" value="1"/>
</dbReference>
<dbReference type="OrthoDB" id="9804361at2"/>
<protein>
    <submittedName>
        <fullName evidence="7">Branched-chain amino acid ABC transporter permease</fullName>
    </submittedName>
</protein>
<evidence type="ECO:0000256" key="1">
    <source>
        <dbReference type="ARBA" id="ARBA00004651"/>
    </source>
</evidence>
<feature type="transmembrane region" description="Helical" evidence="6">
    <location>
        <begin position="66"/>
        <end position="86"/>
    </location>
</feature>
<evidence type="ECO:0000313" key="8">
    <source>
        <dbReference type="Proteomes" id="UP000298781"/>
    </source>
</evidence>
<keyword evidence="8" id="KW-1185">Reference proteome</keyword>
<keyword evidence="2" id="KW-1003">Cell membrane</keyword>
<reference evidence="7 8" key="1">
    <citation type="submission" date="2019-04" db="EMBL/GenBank/DDBJ databases">
        <title>Phreatobacter aquaticus sp. nov.</title>
        <authorList>
            <person name="Choi A."/>
        </authorList>
    </citation>
    <scope>NUCLEOTIDE SEQUENCE [LARGE SCALE GENOMIC DNA]</scope>
    <source>
        <strain evidence="7 8">KCTC 52518</strain>
    </source>
</reference>
<keyword evidence="5 6" id="KW-0472">Membrane</keyword>
<gene>
    <name evidence="7" type="ORF">E8M01_32455</name>
</gene>
<accession>A0A4D7B403</accession>
<evidence type="ECO:0000256" key="3">
    <source>
        <dbReference type="ARBA" id="ARBA00022692"/>
    </source>
</evidence>
<dbReference type="InterPro" id="IPR043428">
    <property type="entry name" value="LivM-like"/>
</dbReference>
<keyword evidence="4 6" id="KW-1133">Transmembrane helix</keyword>
<feature type="transmembrane region" description="Helical" evidence="6">
    <location>
        <begin position="255"/>
        <end position="278"/>
    </location>
</feature>
<keyword evidence="3 6" id="KW-0812">Transmembrane</keyword>
<dbReference type="AlphaFoldDB" id="A0A4D7B403"/>
<feature type="transmembrane region" description="Helical" evidence="6">
    <location>
        <begin position="161"/>
        <end position="184"/>
    </location>
</feature>
<dbReference type="PANTHER" id="PTHR30482:SF10">
    <property type="entry name" value="HIGH-AFFINITY BRANCHED-CHAIN AMINO ACID TRANSPORT PROTEIN BRAE"/>
    <property type="match status" value="1"/>
</dbReference>
<evidence type="ECO:0000256" key="2">
    <source>
        <dbReference type="ARBA" id="ARBA00022475"/>
    </source>
</evidence>
<sequence length="319" mass="32751">MSSPMKSLTQSPWLLPVLVLAAGAAIAIGAPALLSQHTYVSRLATSLALLVTLSIAWNLVGGFTGYPSFATAAFFGLGAYATAVAQQAGWPVMAGFALAAICGALLAAPFGFAILRLRGHYFAIASLMLVTILKELTTGWASLTGGGMGINLPGAGGDPIAIARIALQTMVMLAAVALALSIVVAKGRLGFGLACIRMNETAALGAGIDAPRLKTIAFTLSAAICGLAGAAYARWIGYIDPSDVYDVMWSVRPIIATLIGGVGTIFGPVVGAIVYMVFEELMWRNLLTFGTGALGVLIALLVLVMPGGIIPTLLKRKAS</sequence>
<name>A0A4D7B403_9HYPH</name>
<dbReference type="KEGG" id="pstg:E8M01_32455"/>
<evidence type="ECO:0000256" key="5">
    <source>
        <dbReference type="ARBA" id="ARBA00023136"/>
    </source>
</evidence>
<proteinExistence type="predicted"/>
<evidence type="ECO:0000256" key="6">
    <source>
        <dbReference type="SAM" id="Phobius"/>
    </source>
</evidence>